<dbReference type="InterPro" id="IPR011990">
    <property type="entry name" value="TPR-like_helical_dom_sf"/>
</dbReference>
<dbReference type="GO" id="GO:0051879">
    <property type="term" value="F:Hsp90 protein binding"/>
    <property type="evidence" value="ECO:0007669"/>
    <property type="project" value="TreeGrafter"/>
</dbReference>
<keyword evidence="1" id="KW-0677">Repeat</keyword>
<dbReference type="STRING" id="564608.C1MZT5"/>
<dbReference type="SMART" id="SM00028">
    <property type="entry name" value="TPR"/>
    <property type="match status" value="3"/>
</dbReference>
<accession>C1MZT5</accession>
<evidence type="ECO:0000256" key="1">
    <source>
        <dbReference type="ARBA" id="ARBA00022737"/>
    </source>
</evidence>
<dbReference type="Gene3D" id="1.10.150.160">
    <property type="match status" value="1"/>
</dbReference>
<feature type="region of interest" description="Disordered" evidence="3">
    <location>
        <begin position="301"/>
        <end position="462"/>
    </location>
</feature>
<feature type="transmembrane region" description="Helical" evidence="4">
    <location>
        <begin position="466"/>
        <end position="489"/>
    </location>
</feature>
<gene>
    <name evidence="5" type="ORF">MICPUCDRAFT_60845</name>
</gene>
<dbReference type="InterPro" id="IPR019734">
    <property type="entry name" value="TPR_rpt"/>
</dbReference>
<dbReference type="eggNOG" id="KOG0548">
    <property type="taxonomic scope" value="Eukaryota"/>
</dbReference>
<dbReference type="Gene3D" id="1.25.40.10">
    <property type="entry name" value="Tetratricopeptide repeat domain"/>
    <property type="match status" value="1"/>
</dbReference>
<dbReference type="SUPFAM" id="SSF48452">
    <property type="entry name" value="TPR-like"/>
    <property type="match status" value="1"/>
</dbReference>
<evidence type="ECO:0000256" key="2">
    <source>
        <dbReference type="ARBA" id="ARBA00022803"/>
    </source>
</evidence>
<feature type="compositionally biased region" description="Basic residues" evidence="3">
    <location>
        <begin position="309"/>
        <end position="320"/>
    </location>
</feature>
<organism evidence="6">
    <name type="scientific">Micromonas pusilla (strain CCMP1545)</name>
    <name type="common">Picoplanktonic green alga</name>
    <dbReference type="NCBI Taxonomy" id="564608"/>
    <lineage>
        <taxon>Eukaryota</taxon>
        <taxon>Viridiplantae</taxon>
        <taxon>Chlorophyta</taxon>
        <taxon>Mamiellophyceae</taxon>
        <taxon>Mamiellales</taxon>
        <taxon>Mamiellaceae</taxon>
        <taxon>Micromonas</taxon>
    </lineage>
</organism>
<dbReference type="PANTHER" id="PTHR22904:SF523">
    <property type="entry name" value="STRESS-INDUCED-PHOSPHOPROTEIN 1"/>
    <property type="match status" value="1"/>
</dbReference>
<feature type="compositionally biased region" description="Low complexity" evidence="3">
    <location>
        <begin position="344"/>
        <end position="398"/>
    </location>
</feature>
<feature type="compositionally biased region" description="Basic residues" evidence="3">
    <location>
        <begin position="66"/>
        <end position="78"/>
    </location>
</feature>
<feature type="compositionally biased region" description="Low complexity" evidence="3">
    <location>
        <begin position="321"/>
        <end position="334"/>
    </location>
</feature>
<dbReference type="EMBL" id="GG663743">
    <property type="protein sequence ID" value="EEH54926.1"/>
    <property type="molecule type" value="Genomic_DNA"/>
</dbReference>
<protein>
    <submittedName>
        <fullName evidence="5">Predicted protein</fullName>
    </submittedName>
</protein>
<evidence type="ECO:0000313" key="6">
    <source>
        <dbReference type="Proteomes" id="UP000001876"/>
    </source>
</evidence>
<sequence length="495" mass="51530">MALSDAVTTLKATGNEQFRENDFLRAAASYSKALKLASKEGCERCVRADASRRLRYARCAPERARPRARSRARRSKTKRAADSRSFSRASLPSPLRRSSPELAPIYSNRSASLLKLLKVSLALADAEKCIELRPDWDKAHFRKAAVLEEMRDDDGALRALEAALEVASTPEQIGVVEAKIKLVKQRQSRKQRIAARPPSKKNENDGGEDDGVKGSAFRFDGGGAASADPVKATAEMVANEIRAKAEVDTMKVTAVVAERKKKKKGAKGVVVEDAKVAQRPWSVENDPLVKAVAEAEAAAAFPATDPKTEKKKGAKRKKSAKPTLEQAASLAAAPPSKPEPTPAAPAEETPAAAAAAAGGEKIEGPAAVKAEQPAPAAATMAAPAATAPTTGSATAPATKPVAEAKATAPGIEPPAPAPLSKAKARALRARRKAEAKRERGEGPRGTALLEKNGGGKAKAEGEGKGMAGWALGFLGAAAAGVAAIAISAGKVAKRN</sequence>
<keyword evidence="4" id="KW-1133">Transmembrane helix</keyword>
<dbReference type="PANTHER" id="PTHR22904">
    <property type="entry name" value="TPR REPEAT CONTAINING PROTEIN"/>
    <property type="match status" value="1"/>
</dbReference>
<feature type="region of interest" description="Disordered" evidence="3">
    <location>
        <begin position="187"/>
        <end position="229"/>
    </location>
</feature>
<name>C1MZT5_MICPC</name>
<dbReference type="RefSeq" id="XP_003061276.1">
    <property type="nucleotide sequence ID" value="XM_003061230.1"/>
</dbReference>
<keyword evidence="6" id="KW-1185">Reference proteome</keyword>
<dbReference type="AlphaFoldDB" id="C1MZT5"/>
<keyword evidence="2" id="KW-0802">TPR repeat</keyword>
<feature type="compositionally biased region" description="Low complexity" evidence="3">
    <location>
        <begin position="83"/>
        <end position="101"/>
    </location>
</feature>
<reference evidence="5 6" key="1">
    <citation type="journal article" date="2009" name="Science">
        <title>Green evolution and dynamic adaptations revealed by genomes of the marine picoeukaryotes Micromonas.</title>
        <authorList>
            <person name="Worden A.Z."/>
            <person name="Lee J.H."/>
            <person name="Mock T."/>
            <person name="Rouze P."/>
            <person name="Simmons M.P."/>
            <person name="Aerts A.L."/>
            <person name="Allen A.E."/>
            <person name="Cuvelier M.L."/>
            <person name="Derelle E."/>
            <person name="Everett M.V."/>
            <person name="Foulon E."/>
            <person name="Grimwood J."/>
            <person name="Gundlach H."/>
            <person name="Henrissat B."/>
            <person name="Napoli C."/>
            <person name="McDonald S.M."/>
            <person name="Parker M.S."/>
            <person name="Rombauts S."/>
            <person name="Salamov A."/>
            <person name="Von Dassow P."/>
            <person name="Badger J.H."/>
            <person name="Coutinho P.M."/>
            <person name="Demir E."/>
            <person name="Dubchak I."/>
            <person name="Gentemann C."/>
            <person name="Eikrem W."/>
            <person name="Gready J.E."/>
            <person name="John U."/>
            <person name="Lanier W."/>
            <person name="Lindquist E.A."/>
            <person name="Lucas S."/>
            <person name="Mayer K.F."/>
            <person name="Moreau H."/>
            <person name="Not F."/>
            <person name="Otillar R."/>
            <person name="Panaud O."/>
            <person name="Pangilinan J."/>
            <person name="Paulsen I."/>
            <person name="Piegu B."/>
            <person name="Poliakov A."/>
            <person name="Robbens S."/>
            <person name="Schmutz J."/>
            <person name="Toulza E."/>
            <person name="Wyss T."/>
            <person name="Zelensky A."/>
            <person name="Zhou K."/>
            <person name="Armbrust E.V."/>
            <person name="Bhattacharya D."/>
            <person name="Goodenough U.W."/>
            <person name="Van de Peer Y."/>
            <person name="Grigoriev I.V."/>
        </authorList>
    </citation>
    <scope>NUCLEOTIDE SEQUENCE [LARGE SCALE GENOMIC DNA]</scope>
    <source>
        <strain evidence="5 6">CCMP1545</strain>
    </source>
</reference>
<feature type="compositionally biased region" description="Basic residues" evidence="3">
    <location>
        <begin position="422"/>
        <end position="434"/>
    </location>
</feature>
<evidence type="ECO:0000256" key="4">
    <source>
        <dbReference type="SAM" id="Phobius"/>
    </source>
</evidence>
<dbReference type="KEGG" id="mpp:MICPUCDRAFT_60845"/>
<proteinExistence type="predicted"/>
<evidence type="ECO:0000256" key="3">
    <source>
        <dbReference type="SAM" id="MobiDB-lite"/>
    </source>
</evidence>
<feature type="region of interest" description="Disordered" evidence="3">
    <location>
        <begin position="61"/>
        <end position="101"/>
    </location>
</feature>
<evidence type="ECO:0000313" key="5">
    <source>
        <dbReference type="EMBL" id="EEH54926.1"/>
    </source>
</evidence>
<dbReference type="Proteomes" id="UP000001876">
    <property type="component" value="Unassembled WGS sequence"/>
</dbReference>
<keyword evidence="4" id="KW-0812">Transmembrane</keyword>
<keyword evidence="4" id="KW-0472">Membrane</keyword>
<dbReference type="GeneID" id="9686715"/>